<dbReference type="RefSeq" id="WP_066098012.1">
    <property type="nucleotide sequence ID" value="NZ_CP016027.1"/>
</dbReference>
<sequence length="133" mass="14894">MIIFAEKSEDILRWAGIGTAQRKMAADALESMGMADMSLDNRQEILEKQWIHIYRRDAKRTFASNTLVRHQFLLLMGPAGHTGLEIGDDILVAFSDTSLTGIVNKIEPAKRRDDIAGFELVFLRTIPAPVQVP</sequence>
<proteinExistence type="predicted"/>
<dbReference type="Proteomes" id="UP000078596">
    <property type="component" value="Chromosome"/>
</dbReference>
<protein>
    <submittedName>
        <fullName evidence="1">Uncharacterized protein</fullName>
    </submittedName>
</protein>
<dbReference type="KEGG" id="haz:A9404_01475"/>
<evidence type="ECO:0000313" key="2">
    <source>
        <dbReference type="Proteomes" id="UP000078596"/>
    </source>
</evidence>
<accession>A0A191ZEC4</accession>
<keyword evidence="2" id="KW-1185">Reference proteome</keyword>
<organism evidence="1 2">
    <name type="scientific">Halothiobacillus diazotrophicus</name>
    <dbReference type="NCBI Taxonomy" id="1860122"/>
    <lineage>
        <taxon>Bacteria</taxon>
        <taxon>Pseudomonadati</taxon>
        <taxon>Pseudomonadota</taxon>
        <taxon>Gammaproteobacteria</taxon>
        <taxon>Chromatiales</taxon>
        <taxon>Halothiobacillaceae</taxon>
        <taxon>Halothiobacillus</taxon>
    </lineage>
</organism>
<dbReference type="AlphaFoldDB" id="A0A191ZEC4"/>
<name>A0A191ZEC4_9GAMM</name>
<gene>
    <name evidence="1" type="ORF">A9404_01475</name>
</gene>
<dbReference type="EMBL" id="CP016027">
    <property type="protein sequence ID" value="ANJ66219.1"/>
    <property type="molecule type" value="Genomic_DNA"/>
</dbReference>
<reference evidence="1 2" key="1">
    <citation type="submission" date="2016-06" db="EMBL/GenBank/DDBJ databases">
        <title>Insight into the functional genes involving in sulfur oxidation in Pearl River water.</title>
        <authorList>
            <person name="Luo J."/>
            <person name="Tan X."/>
            <person name="Lin W."/>
        </authorList>
    </citation>
    <scope>NUCLEOTIDE SEQUENCE [LARGE SCALE GENOMIC DNA]</scope>
    <source>
        <strain evidence="1 2">LS2</strain>
    </source>
</reference>
<evidence type="ECO:0000313" key="1">
    <source>
        <dbReference type="EMBL" id="ANJ66219.1"/>
    </source>
</evidence>